<dbReference type="PANTHER" id="PTHR11394">
    <property type="entry name" value="TASTE RECEPTOR TYPE 2"/>
    <property type="match status" value="1"/>
</dbReference>
<reference evidence="14" key="2">
    <citation type="submission" date="2025-08" db="UniProtKB">
        <authorList>
            <consortium name="Ensembl"/>
        </authorList>
    </citation>
    <scope>IDENTIFICATION</scope>
</reference>
<keyword evidence="8 12" id="KW-0472">Membrane</keyword>
<sequence length="339" mass="39325">MVGSSWVTVCYLYRHMKSMKESGSPFSSPRLHSQMRVTITGILQGILYFLCALWIFISFFSINFSMVFNYTFFNTVISLYMFGTTVNLGLRPMMAYNLILIGLFKADVNMSTSVWLNFFYYTQIVPAQRALFIWVKRNIKIIIYWSLFVDRVLFLFDLASVIYYVTITEGNDNITYTSTNDTVSGSTDGLFYTDLVCFYSKMIYMFFCLCVMVGSSWVTVCYLHRHMKSMKESGSPFSSPRLHSQMRVTITGILQGILYFLCALWIFLNIFSDNYPSSIKFDYNTYYTVISLYMFSTTVNLGIGQSVFRQRAADIWLKAQQAASWRFRQPIDLSDNVIP</sequence>
<keyword evidence="9 12" id="KW-0675">Receptor</keyword>
<dbReference type="Ensembl" id="ENSOTST00005177420.1">
    <property type="protein sequence ID" value="ENSOTSP00005137285.1"/>
    <property type="gene ID" value="ENSOTSG00005060976.1"/>
</dbReference>
<organism evidence="14 15">
    <name type="scientific">Oncorhynchus tshawytscha</name>
    <name type="common">Chinook salmon</name>
    <name type="synonym">Salmo tshawytscha</name>
    <dbReference type="NCBI Taxonomy" id="74940"/>
    <lineage>
        <taxon>Eukaryota</taxon>
        <taxon>Metazoa</taxon>
        <taxon>Chordata</taxon>
        <taxon>Craniata</taxon>
        <taxon>Vertebrata</taxon>
        <taxon>Euteleostomi</taxon>
        <taxon>Actinopterygii</taxon>
        <taxon>Neopterygii</taxon>
        <taxon>Teleostei</taxon>
        <taxon>Protacanthopterygii</taxon>
        <taxon>Salmoniformes</taxon>
        <taxon>Salmonidae</taxon>
        <taxon>Salmoninae</taxon>
        <taxon>Oncorhynchus</taxon>
    </lineage>
</organism>
<dbReference type="AlphaFoldDB" id="A0AAZ3RA45"/>
<keyword evidence="7 12" id="KW-0297">G-protein coupled receptor</keyword>
<evidence type="ECO:0000313" key="15">
    <source>
        <dbReference type="Proteomes" id="UP000694402"/>
    </source>
</evidence>
<dbReference type="GO" id="GO:0004930">
    <property type="term" value="F:G protein-coupled receptor activity"/>
    <property type="evidence" value="ECO:0007669"/>
    <property type="project" value="UniProtKB-KW"/>
</dbReference>
<reference evidence="15" key="1">
    <citation type="journal article" date="2018" name="PLoS ONE">
        <title>Chinook salmon (Oncorhynchus tshawytscha) genome and transcriptome.</title>
        <authorList>
            <person name="Christensen K.A."/>
            <person name="Leong J.S."/>
            <person name="Sakhrani D."/>
            <person name="Biagi C.A."/>
            <person name="Minkley D.R."/>
            <person name="Withler R.E."/>
            <person name="Rondeau E.B."/>
            <person name="Koop B.F."/>
            <person name="Devlin R.H."/>
        </authorList>
    </citation>
    <scope>NUCLEOTIDE SEQUENCE [LARGE SCALE GENOMIC DNA]</scope>
</reference>
<evidence type="ECO:0000256" key="1">
    <source>
        <dbReference type="ARBA" id="ARBA00004141"/>
    </source>
</evidence>
<keyword evidence="3 12" id="KW-0919">Taste</keyword>
<evidence type="ECO:0000256" key="10">
    <source>
        <dbReference type="ARBA" id="ARBA00023224"/>
    </source>
</evidence>
<protein>
    <recommendedName>
        <fullName evidence="12">Taste receptor type 2</fullName>
    </recommendedName>
</protein>
<comment type="similarity">
    <text evidence="2 11">Belongs to the G-protein coupled receptor T2R family.</text>
</comment>
<dbReference type="Proteomes" id="UP000694402">
    <property type="component" value="Unassembled WGS sequence"/>
</dbReference>
<proteinExistence type="inferred from homology"/>
<keyword evidence="10 12" id="KW-0807">Transducer</keyword>
<dbReference type="Pfam" id="PF05296">
    <property type="entry name" value="TAS2R"/>
    <property type="match status" value="1"/>
</dbReference>
<evidence type="ECO:0000256" key="12">
    <source>
        <dbReference type="RuleBase" id="RU004424"/>
    </source>
</evidence>
<evidence type="ECO:0000256" key="4">
    <source>
        <dbReference type="ARBA" id="ARBA00022606"/>
    </source>
</evidence>
<evidence type="ECO:0000256" key="2">
    <source>
        <dbReference type="ARBA" id="ARBA00007376"/>
    </source>
</evidence>
<accession>A0AAZ3RA45</accession>
<evidence type="ECO:0000256" key="3">
    <source>
        <dbReference type="ARBA" id="ARBA00022480"/>
    </source>
</evidence>
<keyword evidence="4 12" id="KW-0716">Sensory transduction</keyword>
<feature type="transmembrane region" description="Helical" evidence="13">
    <location>
        <begin position="248"/>
        <end position="271"/>
    </location>
</feature>
<feature type="transmembrane region" description="Helical" evidence="13">
    <location>
        <begin position="67"/>
        <end position="90"/>
    </location>
</feature>
<evidence type="ECO:0000313" key="14">
    <source>
        <dbReference type="Ensembl" id="ENSOTSP00005137285.1"/>
    </source>
</evidence>
<evidence type="ECO:0000256" key="5">
    <source>
        <dbReference type="ARBA" id="ARBA00022692"/>
    </source>
</evidence>
<dbReference type="InterPro" id="IPR007960">
    <property type="entry name" value="TAS2R"/>
</dbReference>
<dbReference type="GO" id="GO:0016020">
    <property type="term" value="C:membrane"/>
    <property type="evidence" value="ECO:0007669"/>
    <property type="project" value="UniProtKB-SubCell"/>
</dbReference>
<dbReference type="GO" id="GO:0033038">
    <property type="term" value="F:bitter taste receptor activity"/>
    <property type="evidence" value="ECO:0007669"/>
    <property type="project" value="InterPro"/>
</dbReference>
<feature type="transmembrane region" description="Helical" evidence="13">
    <location>
        <begin position="202"/>
        <end position="223"/>
    </location>
</feature>
<evidence type="ECO:0000256" key="6">
    <source>
        <dbReference type="ARBA" id="ARBA00022989"/>
    </source>
</evidence>
<feature type="transmembrane region" description="Helical" evidence="13">
    <location>
        <begin position="37"/>
        <end position="60"/>
    </location>
</feature>
<comment type="subcellular location">
    <subcellularLocation>
        <location evidence="1 12">Membrane</location>
        <topology evidence="1 12">Multi-pass membrane protein</topology>
    </subcellularLocation>
</comment>
<evidence type="ECO:0000256" key="7">
    <source>
        <dbReference type="ARBA" id="ARBA00023040"/>
    </source>
</evidence>
<evidence type="ECO:0000256" key="8">
    <source>
        <dbReference type="ARBA" id="ARBA00023136"/>
    </source>
</evidence>
<feature type="transmembrane region" description="Helical" evidence="13">
    <location>
        <begin position="283"/>
        <end position="303"/>
    </location>
</feature>
<reference evidence="14" key="3">
    <citation type="submission" date="2025-09" db="UniProtKB">
        <authorList>
            <consortium name="Ensembl"/>
        </authorList>
    </citation>
    <scope>IDENTIFICATION</scope>
</reference>
<feature type="transmembrane region" description="Helical" evidence="13">
    <location>
        <begin position="96"/>
        <end position="121"/>
    </location>
</feature>
<dbReference type="GeneTree" id="ENSGT00530000065251"/>
<keyword evidence="6 13" id="KW-1133">Transmembrane helix</keyword>
<keyword evidence="5 12" id="KW-0812">Transmembrane</keyword>
<keyword evidence="15" id="KW-1185">Reference proteome</keyword>
<feature type="transmembrane region" description="Helical" evidence="13">
    <location>
        <begin position="142"/>
        <end position="165"/>
    </location>
</feature>
<evidence type="ECO:0000256" key="13">
    <source>
        <dbReference type="SAM" id="Phobius"/>
    </source>
</evidence>
<evidence type="ECO:0000256" key="11">
    <source>
        <dbReference type="RuleBase" id="RU004423"/>
    </source>
</evidence>
<evidence type="ECO:0000256" key="9">
    <source>
        <dbReference type="ARBA" id="ARBA00023170"/>
    </source>
</evidence>
<name>A0AAZ3RA45_ONCTS</name>
<dbReference type="PANTHER" id="PTHR11394:SF137">
    <property type="entry name" value="C-X-C CHEMOKINE RECEPTOR TYPE 3 ISOFORM X1-RELATED"/>
    <property type="match status" value="1"/>
</dbReference>